<dbReference type="PANTHER" id="PTHR21566:SF2">
    <property type="entry name" value="CILIA- AND FLAGELLA-ASSOCIATED PROTEIN 251-LIKE-RELATED"/>
    <property type="match status" value="1"/>
</dbReference>
<keyword evidence="2" id="KW-1185">Reference proteome</keyword>
<dbReference type="OrthoDB" id="5860895at2759"/>
<dbReference type="AlphaFoldDB" id="A0A2G5T696"/>
<organism evidence="1 2">
    <name type="scientific">Caenorhabditis nigoni</name>
    <dbReference type="NCBI Taxonomy" id="1611254"/>
    <lineage>
        <taxon>Eukaryota</taxon>
        <taxon>Metazoa</taxon>
        <taxon>Ecdysozoa</taxon>
        <taxon>Nematoda</taxon>
        <taxon>Chromadorea</taxon>
        <taxon>Rhabditida</taxon>
        <taxon>Rhabditina</taxon>
        <taxon>Rhabditomorpha</taxon>
        <taxon>Rhabditoidea</taxon>
        <taxon>Rhabditidae</taxon>
        <taxon>Peloderinae</taxon>
        <taxon>Caenorhabditis</taxon>
    </lineage>
</organism>
<dbReference type="EMBL" id="PDUG01000005">
    <property type="protein sequence ID" value="PIC22905.1"/>
    <property type="molecule type" value="Genomic_DNA"/>
</dbReference>
<reference evidence="2" key="1">
    <citation type="submission" date="2017-10" db="EMBL/GenBank/DDBJ databases">
        <title>Rapid genome shrinkage in a self-fertile nematode reveals novel sperm competition proteins.</title>
        <authorList>
            <person name="Yin D."/>
            <person name="Schwarz E.M."/>
            <person name="Thomas C.G."/>
            <person name="Felde R.L."/>
            <person name="Korf I.F."/>
            <person name="Cutter A.D."/>
            <person name="Schartner C.M."/>
            <person name="Ralston E.J."/>
            <person name="Meyer B.J."/>
            <person name="Haag E.S."/>
        </authorList>
    </citation>
    <scope>NUCLEOTIDE SEQUENCE [LARGE SCALE GENOMIC DNA]</scope>
    <source>
        <strain evidence="2">JU1422</strain>
    </source>
</reference>
<accession>A0A2G5T696</accession>
<gene>
    <name evidence="1" type="primary">Cnig_chr_V.g16798</name>
    <name evidence="1" type="ORF">B9Z55_016798</name>
</gene>
<evidence type="ECO:0000313" key="2">
    <source>
        <dbReference type="Proteomes" id="UP000230233"/>
    </source>
</evidence>
<sequence>MVAELLITTDMINSFKSCIAQKNYKHFFDKYKRTLCRDLDNLTSVLLENETSIVIAQTIRNLVRFLENFNPKYPGSNLRGVIELGSVSKKIQEDMKDAILKMNWDSFYNEYVPYIDYIIDKAREQRIIFVRVEHGNNWYPNFSSRGNEEHVFPKTDTNLEKGYPFKTKNSGELLKVRPVRSHNFKTFQADVNGSRPTNSKVGDGANNCSNFFKRLLTANHSLIMSPGNMGNREETEVGTIDARTDQALNNLRPPTPDEQNSMSELHFFWRT</sequence>
<dbReference type="STRING" id="1611254.A0A2G5T696"/>
<comment type="caution">
    <text evidence="1">The sequence shown here is derived from an EMBL/GenBank/DDBJ whole genome shotgun (WGS) entry which is preliminary data.</text>
</comment>
<dbReference type="InterPro" id="IPR007883">
    <property type="entry name" value="DUF713"/>
</dbReference>
<dbReference type="Proteomes" id="UP000230233">
    <property type="component" value="Chromosome V"/>
</dbReference>
<protein>
    <submittedName>
        <fullName evidence="1">Uncharacterized protein</fullName>
    </submittedName>
</protein>
<evidence type="ECO:0000313" key="1">
    <source>
        <dbReference type="EMBL" id="PIC22905.1"/>
    </source>
</evidence>
<name>A0A2G5T696_9PELO</name>
<proteinExistence type="predicted"/>
<dbReference type="PANTHER" id="PTHR21566">
    <property type="entry name" value="CILIA- AND FLAGELLA-ASSOCIATED PROTEIN 251-LIKE-RELATED-RELATED"/>
    <property type="match status" value="1"/>
</dbReference>